<proteinExistence type="inferred from homology"/>
<keyword evidence="3" id="KW-0862">Zinc</keyword>
<dbReference type="PANTHER" id="PTHR33337">
    <property type="entry name" value="GFA DOMAIN-CONTAINING PROTEIN"/>
    <property type="match status" value="1"/>
</dbReference>
<dbReference type="PROSITE" id="PS51891">
    <property type="entry name" value="CENP_V_GFA"/>
    <property type="match status" value="1"/>
</dbReference>
<sequence length="106" mass="12093">MCRKFHGAAFSTYAEVSLEDFTVTAGEQLLQSYQAANGTVRKFCKCCGSSLIFESRYNRQDKTIEIALAAFDVIEHVAPNAHIYLSSKVDWFEPNDELPKFKDFRE</sequence>
<dbReference type="GO" id="GO:0046872">
    <property type="term" value="F:metal ion binding"/>
    <property type="evidence" value="ECO:0007669"/>
    <property type="project" value="UniProtKB-KW"/>
</dbReference>
<evidence type="ECO:0000259" key="5">
    <source>
        <dbReference type="PROSITE" id="PS51891"/>
    </source>
</evidence>
<dbReference type="AlphaFoldDB" id="A0A919EQJ3"/>
<dbReference type="PANTHER" id="PTHR33337:SF40">
    <property type="entry name" value="CENP-V_GFA DOMAIN-CONTAINING PROTEIN-RELATED"/>
    <property type="match status" value="1"/>
</dbReference>
<comment type="similarity">
    <text evidence="1">Belongs to the Gfa family.</text>
</comment>
<gene>
    <name evidence="6" type="ORF">GCM10017161_42540</name>
</gene>
<dbReference type="InterPro" id="IPR006913">
    <property type="entry name" value="CENP-V/GFA"/>
</dbReference>
<evidence type="ECO:0000313" key="7">
    <source>
        <dbReference type="Proteomes" id="UP000623842"/>
    </source>
</evidence>
<organism evidence="6 7">
    <name type="scientific">Thalassotalea marina</name>
    <dbReference type="NCBI Taxonomy" id="1673741"/>
    <lineage>
        <taxon>Bacteria</taxon>
        <taxon>Pseudomonadati</taxon>
        <taxon>Pseudomonadota</taxon>
        <taxon>Gammaproteobacteria</taxon>
        <taxon>Alteromonadales</taxon>
        <taxon>Colwelliaceae</taxon>
        <taxon>Thalassotalea</taxon>
    </lineage>
</organism>
<dbReference type="InterPro" id="IPR011057">
    <property type="entry name" value="Mss4-like_sf"/>
</dbReference>
<keyword evidence="7" id="KW-1185">Reference proteome</keyword>
<evidence type="ECO:0000256" key="4">
    <source>
        <dbReference type="ARBA" id="ARBA00023239"/>
    </source>
</evidence>
<dbReference type="EMBL" id="BNCK01000017">
    <property type="protein sequence ID" value="GHG08252.1"/>
    <property type="molecule type" value="Genomic_DNA"/>
</dbReference>
<keyword evidence="4" id="KW-0456">Lyase</keyword>
<dbReference type="Pfam" id="PF04828">
    <property type="entry name" value="GFA"/>
    <property type="match status" value="1"/>
</dbReference>
<dbReference type="GO" id="GO:0016846">
    <property type="term" value="F:carbon-sulfur lyase activity"/>
    <property type="evidence" value="ECO:0007669"/>
    <property type="project" value="InterPro"/>
</dbReference>
<evidence type="ECO:0000256" key="3">
    <source>
        <dbReference type="ARBA" id="ARBA00022833"/>
    </source>
</evidence>
<comment type="caution">
    <text evidence="6">The sequence shown here is derived from an EMBL/GenBank/DDBJ whole genome shotgun (WGS) entry which is preliminary data.</text>
</comment>
<dbReference type="SUPFAM" id="SSF51316">
    <property type="entry name" value="Mss4-like"/>
    <property type="match status" value="1"/>
</dbReference>
<reference evidence="6" key="2">
    <citation type="submission" date="2020-09" db="EMBL/GenBank/DDBJ databases">
        <authorList>
            <person name="Sun Q."/>
            <person name="Kim S."/>
        </authorList>
    </citation>
    <scope>NUCLEOTIDE SEQUENCE</scope>
    <source>
        <strain evidence="6">KCTC 42731</strain>
    </source>
</reference>
<feature type="domain" description="CENP-V/GFA" evidence="5">
    <location>
        <begin position="1"/>
        <end position="93"/>
    </location>
</feature>
<dbReference type="Proteomes" id="UP000623842">
    <property type="component" value="Unassembled WGS sequence"/>
</dbReference>
<evidence type="ECO:0000313" key="6">
    <source>
        <dbReference type="EMBL" id="GHG08252.1"/>
    </source>
</evidence>
<name>A0A919EQJ3_9GAMM</name>
<accession>A0A919EQJ3</accession>
<keyword evidence="2" id="KW-0479">Metal-binding</keyword>
<evidence type="ECO:0000256" key="2">
    <source>
        <dbReference type="ARBA" id="ARBA00022723"/>
    </source>
</evidence>
<reference evidence="6" key="1">
    <citation type="journal article" date="2014" name="Int. J. Syst. Evol. Microbiol.">
        <title>Complete genome sequence of Corynebacterium casei LMG S-19264T (=DSM 44701T), isolated from a smear-ripened cheese.</title>
        <authorList>
            <consortium name="US DOE Joint Genome Institute (JGI-PGF)"/>
            <person name="Walter F."/>
            <person name="Albersmeier A."/>
            <person name="Kalinowski J."/>
            <person name="Ruckert C."/>
        </authorList>
    </citation>
    <scope>NUCLEOTIDE SEQUENCE</scope>
    <source>
        <strain evidence="6">KCTC 42731</strain>
    </source>
</reference>
<evidence type="ECO:0000256" key="1">
    <source>
        <dbReference type="ARBA" id="ARBA00005495"/>
    </source>
</evidence>
<protein>
    <recommendedName>
        <fullName evidence="5">CENP-V/GFA domain-containing protein</fullName>
    </recommendedName>
</protein>
<dbReference type="Gene3D" id="3.90.1590.10">
    <property type="entry name" value="glutathione-dependent formaldehyde- activating enzyme (gfa)"/>
    <property type="match status" value="1"/>
</dbReference>